<dbReference type="KEGG" id="nmes:H9L09_11050"/>
<evidence type="ECO:0000313" key="3">
    <source>
        <dbReference type="EMBL" id="QNN51189.1"/>
    </source>
</evidence>
<dbReference type="RefSeq" id="WP_187577030.1">
    <property type="nucleotide sequence ID" value="NZ_CP060713.1"/>
</dbReference>
<protein>
    <submittedName>
        <fullName evidence="3">Universal stress protein</fullName>
    </submittedName>
</protein>
<dbReference type="AlphaFoldDB" id="A0A7G9R6G4"/>
<evidence type="ECO:0000256" key="1">
    <source>
        <dbReference type="ARBA" id="ARBA00008791"/>
    </source>
</evidence>
<dbReference type="PANTHER" id="PTHR46553">
    <property type="entry name" value="ADENINE NUCLEOTIDE ALPHA HYDROLASES-LIKE SUPERFAMILY PROTEIN"/>
    <property type="match status" value="1"/>
</dbReference>
<dbReference type="PANTHER" id="PTHR46553:SF3">
    <property type="entry name" value="ADENINE NUCLEOTIDE ALPHA HYDROLASES-LIKE SUPERFAMILY PROTEIN"/>
    <property type="match status" value="1"/>
</dbReference>
<dbReference type="Proteomes" id="UP000515947">
    <property type="component" value="Chromosome"/>
</dbReference>
<evidence type="ECO:0000313" key="4">
    <source>
        <dbReference type="Proteomes" id="UP000515947"/>
    </source>
</evidence>
<sequence>MTTSAANGAVVVGVDATTHSDAALEWATRYATAHHRPLLLVHAAGVPTVYESLSGPTENRRELRIAGRRTTDRALGLVRQQAPELEVRVHMALGIARDVLLDSIEGAHLLVVGSRGRGSLASFVLGSVSVGMAAKAPCPVVVVRPIMARHEDSPYFGSVVVGVDATDLSQAALEQAFDLASTEGRALVVMHAWGPGLVMYHQPPEIETFAGEEHHLALAEALAGYAERYPDVAVTEYHTQQEPGRELVRISEDAYLVVVGSRGRSEARSVIFGSVSRYVVEHARCPVMVVRRPAPVAAVTSA</sequence>
<feature type="domain" description="UspA" evidence="2">
    <location>
        <begin position="158"/>
        <end position="291"/>
    </location>
</feature>
<reference evidence="3 4" key="1">
    <citation type="submission" date="2020-08" db="EMBL/GenBank/DDBJ databases">
        <title>Genome sequence of Nocardioides mesophilus KACC 16243T.</title>
        <authorList>
            <person name="Hyun D.-W."/>
            <person name="Bae J.-W."/>
        </authorList>
    </citation>
    <scope>NUCLEOTIDE SEQUENCE [LARGE SCALE GENOMIC DNA]</scope>
    <source>
        <strain evidence="3 4">KACC 16243</strain>
    </source>
</reference>
<evidence type="ECO:0000259" key="2">
    <source>
        <dbReference type="Pfam" id="PF00582"/>
    </source>
</evidence>
<comment type="similarity">
    <text evidence="1">Belongs to the universal stress protein A family.</text>
</comment>
<dbReference type="SUPFAM" id="SSF52402">
    <property type="entry name" value="Adenine nucleotide alpha hydrolases-like"/>
    <property type="match status" value="2"/>
</dbReference>
<dbReference type="InterPro" id="IPR006015">
    <property type="entry name" value="Universal_stress_UspA"/>
</dbReference>
<dbReference type="Pfam" id="PF00582">
    <property type="entry name" value="Usp"/>
    <property type="match status" value="2"/>
</dbReference>
<feature type="domain" description="UspA" evidence="2">
    <location>
        <begin position="10"/>
        <end position="144"/>
    </location>
</feature>
<dbReference type="InterPro" id="IPR006016">
    <property type="entry name" value="UspA"/>
</dbReference>
<dbReference type="Gene3D" id="3.40.50.620">
    <property type="entry name" value="HUPs"/>
    <property type="match status" value="2"/>
</dbReference>
<dbReference type="PRINTS" id="PR01438">
    <property type="entry name" value="UNVRSLSTRESS"/>
</dbReference>
<dbReference type="CDD" id="cd23659">
    <property type="entry name" value="USP_At3g01520-like"/>
    <property type="match status" value="1"/>
</dbReference>
<dbReference type="InterPro" id="IPR014729">
    <property type="entry name" value="Rossmann-like_a/b/a_fold"/>
</dbReference>
<keyword evidence="4" id="KW-1185">Reference proteome</keyword>
<proteinExistence type="inferred from homology"/>
<accession>A0A7G9R6G4</accession>
<organism evidence="3 4">
    <name type="scientific">Nocardioides mesophilus</name>
    <dbReference type="NCBI Taxonomy" id="433659"/>
    <lineage>
        <taxon>Bacteria</taxon>
        <taxon>Bacillati</taxon>
        <taxon>Actinomycetota</taxon>
        <taxon>Actinomycetes</taxon>
        <taxon>Propionibacteriales</taxon>
        <taxon>Nocardioidaceae</taxon>
        <taxon>Nocardioides</taxon>
    </lineage>
</organism>
<name>A0A7G9R6G4_9ACTN</name>
<gene>
    <name evidence="3" type="ORF">H9L09_11050</name>
</gene>
<dbReference type="EMBL" id="CP060713">
    <property type="protein sequence ID" value="QNN51189.1"/>
    <property type="molecule type" value="Genomic_DNA"/>
</dbReference>